<name>A0A3N4IMQ1_ASCIM</name>
<evidence type="ECO:0000256" key="7">
    <source>
        <dbReference type="ARBA" id="ARBA00022806"/>
    </source>
</evidence>
<evidence type="ECO:0000313" key="20">
    <source>
        <dbReference type="EMBL" id="RPA85471.1"/>
    </source>
</evidence>
<dbReference type="FunFam" id="3.40.50.300:FF:000655">
    <property type="entry name" value="Protein PHOTOPERIOD-INDEPENDENT EARLY FLOWERING 1"/>
    <property type="match status" value="1"/>
</dbReference>
<evidence type="ECO:0000256" key="15">
    <source>
        <dbReference type="ARBA" id="ARBA00047995"/>
    </source>
</evidence>
<dbReference type="GO" id="GO:0005524">
    <property type="term" value="F:ATP binding"/>
    <property type="evidence" value="ECO:0007669"/>
    <property type="project" value="UniProtKB-KW"/>
</dbReference>
<evidence type="ECO:0000256" key="11">
    <source>
        <dbReference type="ARBA" id="ARBA00023125"/>
    </source>
</evidence>
<feature type="compositionally biased region" description="Low complexity" evidence="16">
    <location>
        <begin position="237"/>
        <end position="248"/>
    </location>
</feature>
<evidence type="ECO:0000256" key="10">
    <source>
        <dbReference type="ARBA" id="ARBA00023015"/>
    </source>
</evidence>
<accession>A0A3N4IMQ1</accession>
<evidence type="ECO:0000259" key="18">
    <source>
        <dbReference type="PROSITE" id="PS51194"/>
    </source>
</evidence>
<dbReference type="PROSITE" id="PS51194">
    <property type="entry name" value="HELICASE_CTER"/>
    <property type="match status" value="1"/>
</dbReference>
<feature type="compositionally biased region" description="Polar residues" evidence="16">
    <location>
        <begin position="74"/>
        <end position="91"/>
    </location>
</feature>
<evidence type="ECO:0000256" key="3">
    <source>
        <dbReference type="ARBA" id="ARBA00011826"/>
    </source>
</evidence>
<dbReference type="Gene3D" id="1.20.120.850">
    <property type="entry name" value="SWI2/SNF2 ATPases, N-terminal domain"/>
    <property type="match status" value="1"/>
</dbReference>
<feature type="compositionally biased region" description="Acidic residues" evidence="16">
    <location>
        <begin position="673"/>
        <end position="701"/>
    </location>
</feature>
<dbReference type="InterPro" id="IPR049730">
    <property type="entry name" value="SNF2/RAD54-like_C"/>
</dbReference>
<feature type="compositionally biased region" description="Low complexity" evidence="16">
    <location>
        <begin position="194"/>
        <end position="212"/>
    </location>
</feature>
<dbReference type="InterPro" id="IPR014001">
    <property type="entry name" value="Helicase_ATP-bd"/>
</dbReference>
<dbReference type="InterPro" id="IPR038718">
    <property type="entry name" value="SNF2-like_sf"/>
</dbReference>
<evidence type="ECO:0000259" key="19">
    <source>
        <dbReference type="PROSITE" id="PS51204"/>
    </source>
</evidence>
<feature type="compositionally biased region" description="Acidic residues" evidence="16">
    <location>
        <begin position="608"/>
        <end position="649"/>
    </location>
</feature>
<keyword evidence="5" id="KW-0547">Nucleotide-binding</keyword>
<dbReference type="InterPro" id="IPR014012">
    <property type="entry name" value="HSA_dom"/>
</dbReference>
<feature type="compositionally biased region" description="Polar residues" evidence="16">
    <location>
        <begin position="158"/>
        <end position="174"/>
    </location>
</feature>
<dbReference type="EC" id="3.6.4.12" evidence="4"/>
<feature type="compositionally biased region" description="Acidic residues" evidence="16">
    <location>
        <begin position="1634"/>
        <end position="1649"/>
    </location>
</feature>
<dbReference type="OrthoDB" id="372624at2759"/>
<keyword evidence="11" id="KW-0238">DNA-binding</keyword>
<dbReference type="InterPro" id="IPR002464">
    <property type="entry name" value="DNA/RNA_helicase_DEAH_CS"/>
</dbReference>
<dbReference type="EMBL" id="ML119653">
    <property type="protein sequence ID" value="RPA85471.1"/>
    <property type="molecule type" value="Genomic_DNA"/>
</dbReference>
<evidence type="ECO:0000256" key="6">
    <source>
        <dbReference type="ARBA" id="ARBA00022801"/>
    </source>
</evidence>
<dbReference type="InterPro" id="IPR027417">
    <property type="entry name" value="P-loop_NTPase"/>
</dbReference>
<evidence type="ECO:0000256" key="2">
    <source>
        <dbReference type="ARBA" id="ARBA00009220"/>
    </source>
</evidence>
<evidence type="ECO:0000256" key="13">
    <source>
        <dbReference type="ARBA" id="ARBA00023163"/>
    </source>
</evidence>
<feature type="compositionally biased region" description="Low complexity" evidence="16">
    <location>
        <begin position="99"/>
        <end position="109"/>
    </location>
</feature>
<dbReference type="PANTHER" id="PTHR45685">
    <property type="entry name" value="HELICASE SRCAP-RELATED"/>
    <property type="match status" value="1"/>
</dbReference>
<dbReference type="Pfam" id="PF00176">
    <property type="entry name" value="SNF2-rel_dom"/>
    <property type="match status" value="1"/>
</dbReference>
<evidence type="ECO:0000256" key="12">
    <source>
        <dbReference type="ARBA" id="ARBA00023159"/>
    </source>
</evidence>
<feature type="region of interest" description="Disordered" evidence="16">
    <location>
        <begin position="495"/>
        <end position="785"/>
    </location>
</feature>
<dbReference type="FunFam" id="3.40.50.10810:FF:000005">
    <property type="entry name" value="Photoperiod-independent early flowering 1"/>
    <property type="match status" value="1"/>
</dbReference>
<keyword evidence="10" id="KW-0805">Transcription regulation</keyword>
<keyword evidence="6" id="KW-0378">Hydrolase</keyword>
<dbReference type="Gene3D" id="3.40.50.10810">
    <property type="entry name" value="Tandem AAA-ATPase domain"/>
    <property type="match status" value="1"/>
</dbReference>
<feature type="domain" description="HSA" evidence="19">
    <location>
        <begin position="373"/>
        <end position="446"/>
    </location>
</feature>
<dbReference type="STRING" id="1160509.A0A3N4IMQ1"/>
<feature type="compositionally biased region" description="Acidic residues" evidence="16">
    <location>
        <begin position="524"/>
        <end position="570"/>
    </location>
</feature>
<evidence type="ECO:0000256" key="14">
    <source>
        <dbReference type="ARBA" id="ARBA00023242"/>
    </source>
</evidence>
<sequence length="1691" mass="191645">MTENPNGNGVESVDKDVEKSEELTMVVSEETGDEQQPKPAPEPSTATTIATSSSTLPHPNSETATLTADPPTSPTTNGTRSSPKPNLTIDTTNHHALFSDSDSSLSSLSPVPEDTAIDIIKPPPCKKRKVGDSPPWKSAMTQTPTSIIVDGKRRSGRVNLTQNLLAPQSPTPERTISRPPASKATPKSKPHPSSPTRKGTGSSQKGKSGTNGIQKTQGRSNGISSDTVPESRNRRLSSSTKHSKTTPSRPRPDSSRRNTRRKSTTVETETSPEQEEEMVYESESDSAAVLKGPRIKLVFKPPPPLVTNPNHVIPPKKYNNFAEAVDAPDEPENPESIVDIEEEIRKEAELLDRIEAAIKSGLLDPTKRIENIPEKQPEPPRPLGHWDTVISAAIARQKLLRKDHRQHLINARRCAVGCALKVQELRPKTKEELEEEEEWENRRLYKEAMAGLKKKWAAITQEVEQRKIQQKIEEERLEGEKNLKRMLEQSTELLRARRRGASEEKASDNETDVDMSAEETANSNEEDEEGDGDDEEAVEGEDEDEDADEDLAMSSSDEDDDPGPVDDDEDAKLSPEELRAKYAKLLEDSKTESKVEEDKSEAEHDQLPVEDDENFESLLDSDESVTMDSELDDEDNDDEEEDSSEEESDGGGGWGLAGFYSDFAPKKKADSESVVEAEDEDEEYGGDAMEIDAEEPDEKETSEEHLDVQTDEQPAVEETPAQEVAEDIHPEPESTGENHEVVLPATEGSRIQELPDELERMEEDVKEEESMDVTEDNQVSTEVVEQKPEIKTPVPFLLRGTLREYQHYGLDWLAGLYDNKTNGILADEMGLGKTIQTIALLAHLACEKEIWGPHLVVVPTSVILNWEMEFKKWAPGFKILTYYGSKEQRNEKRKGWHDNNLWHVCITSYQIVIQDAVTFKRRNWHYLILDEAHNIKNFRSQRWQTLLNFHAEARLLITGTPLQNNLVELWSLLYFLMPSGVSSSMPTGFANLKEFQEWFAHPVDQLIEGGRDRMDDETRNTVHKLHQVLRPYLLRRLKADVEKQMPAKYEHIVMCKLSKRQRFLYDEFMSLARTKETLASGNYLSIINCLMQLRKVCNHPDLFETRQIVTSFARNKSVIADFEVKDLLIRRKLLRKEETEEVDLKVLNLLPVANESISVYEAIETSRLDDTKALQAAYKSLEKDIDYELKLNARSTHQMRLYRHNEKKKERLKSLEHTIYLSGLRNKARPLYGKDLVEVCSRGIQKGPIPEEPSRLRDHSEWYLNFSDNLKNMVLDLDQRHATIQPLIEKFTCVTPAAVSTDMPSLTLPENLTIQLRQKTFYDKTADAFHESRVRLSIAFPDKRLLQYDCGKLQRLDRLLRDLQAGGHRALIFTQMTKVLDILEQFLNIHGHRYLRLDGSTRVEQRQILTDRFNNDPRILVFILSSRSGGLGINLTGADTVIFYDMDWNPAMDKQCQDRCHRIGQTRDVHIYRFVSEHTIESNILKKANQKRMLDDVVIQEGEFTTDYFNKLDIRDMLDDTMVSSPSAIAAPVVVPEEAPSVPLKDVQQLLAAAEDDEDVAAAKMAQKEIVDADGADFAEMSNKATPKPIDATPKTPKSVEPVTPAAHPEEPPTPKPVEETAKSVSFAEPAKEEVEEEEAEEEEDEEDDGFGHVDEYMIRFMTWDLRDAKVIIPTERSRHKKNSKKAKIRY</sequence>
<feature type="region of interest" description="Disordered" evidence="16">
    <location>
        <begin position="1581"/>
        <end position="1654"/>
    </location>
</feature>
<dbReference type="Gene3D" id="3.40.50.300">
    <property type="entry name" value="P-loop containing nucleotide triphosphate hydrolases"/>
    <property type="match status" value="1"/>
</dbReference>
<dbReference type="InterPro" id="IPR050520">
    <property type="entry name" value="INO80/SWR1_helicase"/>
</dbReference>
<evidence type="ECO:0000256" key="9">
    <source>
        <dbReference type="ARBA" id="ARBA00022853"/>
    </source>
</evidence>
<proteinExistence type="inferred from homology"/>
<dbReference type="CDD" id="cd18793">
    <property type="entry name" value="SF2_C_SNF"/>
    <property type="match status" value="1"/>
</dbReference>
<dbReference type="SUPFAM" id="SSF52540">
    <property type="entry name" value="P-loop containing nucleoside triphosphate hydrolases"/>
    <property type="match status" value="2"/>
</dbReference>
<feature type="compositionally biased region" description="Acidic residues" evidence="16">
    <location>
        <begin position="754"/>
        <end position="775"/>
    </location>
</feature>
<dbReference type="GO" id="GO:0003678">
    <property type="term" value="F:DNA helicase activity"/>
    <property type="evidence" value="ECO:0007669"/>
    <property type="project" value="UniProtKB-EC"/>
</dbReference>
<dbReference type="Pfam" id="PF00271">
    <property type="entry name" value="Helicase_C"/>
    <property type="match status" value="1"/>
</dbReference>
<keyword evidence="14" id="KW-0539">Nucleus</keyword>
<dbReference type="GO" id="GO:0016887">
    <property type="term" value="F:ATP hydrolysis activity"/>
    <property type="evidence" value="ECO:0007669"/>
    <property type="project" value="TreeGrafter"/>
</dbReference>
<protein>
    <recommendedName>
        <fullName evidence="4">DNA helicase</fullName>
        <ecNumber evidence="4">3.6.4.12</ecNumber>
    </recommendedName>
</protein>
<keyword evidence="9" id="KW-0156">Chromatin regulator</keyword>
<comment type="subcellular location">
    <subcellularLocation>
        <location evidence="1">Nucleus</location>
    </subcellularLocation>
</comment>
<comment type="catalytic activity">
    <reaction evidence="15">
        <text>ATP + H2O = ADP + phosphate + H(+)</text>
        <dbReference type="Rhea" id="RHEA:13065"/>
        <dbReference type="ChEBI" id="CHEBI:15377"/>
        <dbReference type="ChEBI" id="CHEBI:15378"/>
        <dbReference type="ChEBI" id="CHEBI:30616"/>
        <dbReference type="ChEBI" id="CHEBI:43474"/>
        <dbReference type="ChEBI" id="CHEBI:456216"/>
        <dbReference type="EC" id="3.6.4.12"/>
    </reaction>
</comment>
<reference evidence="20 21" key="1">
    <citation type="journal article" date="2018" name="Nat. Ecol. Evol.">
        <title>Pezizomycetes genomes reveal the molecular basis of ectomycorrhizal truffle lifestyle.</title>
        <authorList>
            <person name="Murat C."/>
            <person name="Payen T."/>
            <person name="Noel B."/>
            <person name="Kuo A."/>
            <person name="Morin E."/>
            <person name="Chen J."/>
            <person name="Kohler A."/>
            <person name="Krizsan K."/>
            <person name="Balestrini R."/>
            <person name="Da Silva C."/>
            <person name="Montanini B."/>
            <person name="Hainaut M."/>
            <person name="Levati E."/>
            <person name="Barry K.W."/>
            <person name="Belfiori B."/>
            <person name="Cichocki N."/>
            <person name="Clum A."/>
            <person name="Dockter R.B."/>
            <person name="Fauchery L."/>
            <person name="Guy J."/>
            <person name="Iotti M."/>
            <person name="Le Tacon F."/>
            <person name="Lindquist E.A."/>
            <person name="Lipzen A."/>
            <person name="Malagnac F."/>
            <person name="Mello A."/>
            <person name="Molinier V."/>
            <person name="Miyauchi S."/>
            <person name="Poulain J."/>
            <person name="Riccioni C."/>
            <person name="Rubini A."/>
            <person name="Sitrit Y."/>
            <person name="Splivallo R."/>
            <person name="Traeger S."/>
            <person name="Wang M."/>
            <person name="Zifcakova L."/>
            <person name="Wipf D."/>
            <person name="Zambonelli A."/>
            <person name="Paolocci F."/>
            <person name="Nowrousian M."/>
            <person name="Ottonello S."/>
            <person name="Baldrian P."/>
            <person name="Spatafora J.W."/>
            <person name="Henrissat B."/>
            <person name="Nagy L.G."/>
            <person name="Aury J.M."/>
            <person name="Wincker P."/>
            <person name="Grigoriev I.V."/>
            <person name="Bonfante P."/>
            <person name="Martin F.M."/>
        </authorList>
    </citation>
    <scope>NUCLEOTIDE SEQUENCE [LARGE SCALE GENOMIC DNA]</scope>
    <source>
        <strain evidence="20 21">RN42</strain>
    </source>
</reference>
<evidence type="ECO:0000256" key="8">
    <source>
        <dbReference type="ARBA" id="ARBA00022840"/>
    </source>
</evidence>
<evidence type="ECO:0000256" key="5">
    <source>
        <dbReference type="ARBA" id="ARBA00022741"/>
    </source>
</evidence>
<feature type="compositionally biased region" description="Low complexity" evidence="16">
    <location>
        <begin position="177"/>
        <end position="187"/>
    </location>
</feature>
<feature type="compositionally biased region" description="Polar residues" evidence="16">
    <location>
        <begin position="213"/>
        <end position="230"/>
    </location>
</feature>
<dbReference type="PROSITE" id="PS51192">
    <property type="entry name" value="HELICASE_ATP_BIND_1"/>
    <property type="match status" value="1"/>
</dbReference>
<organism evidence="20 21">
    <name type="scientific">Ascobolus immersus RN42</name>
    <dbReference type="NCBI Taxonomy" id="1160509"/>
    <lineage>
        <taxon>Eukaryota</taxon>
        <taxon>Fungi</taxon>
        <taxon>Dikarya</taxon>
        <taxon>Ascomycota</taxon>
        <taxon>Pezizomycotina</taxon>
        <taxon>Pezizomycetes</taxon>
        <taxon>Pezizales</taxon>
        <taxon>Ascobolaceae</taxon>
        <taxon>Ascobolus</taxon>
    </lineage>
</organism>
<dbReference type="SMART" id="SM00487">
    <property type="entry name" value="DEXDc"/>
    <property type="match status" value="1"/>
</dbReference>
<dbReference type="GO" id="GO:0006338">
    <property type="term" value="P:chromatin remodeling"/>
    <property type="evidence" value="ECO:0007669"/>
    <property type="project" value="UniProtKB-ARBA"/>
</dbReference>
<keyword evidence="13" id="KW-0804">Transcription</keyword>
<evidence type="ECO:0000256" key="4">
    <source>
        <dbReference type="ARBA" id="ARBA00012551"/>
    </source>
</evidence>
<dbReference type="PANTHER" id="PTHR45685:SF1">
    <property type="entry name" value="HELICASE SRCAP"/>
    <property type="match status" value="1"/>
</dbReference>
<dbReference type="SMART" id="SM00490">
    <property type="entry name" value="HELICc"/>
    <property type="match status" value="1"/>
</dbReference>
<dbReference type="GO" id="GO:0003677">
    <property type="term" value="F:DNA binding"/>
    <property type="evidence" value="ECO:0007669"/>
    <property type="project" value="UniProtKB-KW"/>
</dbReference>
<feature type="compositionally biased region" description="Acidic residues" evidence="16">
    <location>
        <begin position="270"/>
        <end position="284"/>
    </location>
</feature>
<feature type="compositionally biased region" description="Basic and acidic residues" evidence="16">
    <location>
        <begin position="571"/>
        <end position="607"/>
    </location>
</feature>
<evidence type="ECO:0000313" key="21">
    <source>
        <dbReference type="Proteomes" id="UP000275078"/>
    </source>
</evidence>
<keyword evidence="7" id="KW-0347">Helicase</keyword>
<dbReference type="InterPro" id="IPR000330">
    <property type="entry name" value="SNF2_N"/>
</dbReference>
<feature type="compositionally biased region" description="Basic and acidic residues" evidence="16">
    <location>
        <begin position="726"/>
        <end position="740"/>
    </location>
</feature>
<dbReference type="PROSITE" id="PS51204">
    <property type="entry name" value="HSA"/>
    <property type="match status" value="1"/>
</dbReference>
<feature type="compositionally biased region" description="Basic and acidic residues" evidence="16">
    <location>
        <begin position="1608"/>
        <end position="1622"/>
    </location>
</feature>
<feature type="domain" description="Helicase ATP-binding" evidence="17">
    <location>
        <begin position="814"/>
        <end position="979"/>
    </location>
</feature>
<feature type="compositionally biased region" description="Basic and acidic residues" evidence="16">
    <location>
        <begin position="12"/>
        <end position="22"/>
    </location>
</feature>
<gene>
    <name evidence="20" type="ORF">BJ508DRAFT_176761</name>
</gene>
<dbReference type="GO" id="GO:0042393">
    <property type="term" value="F:histone binding"/>
    <property type="evidence" value="ECO:0007669"/>
    <property type="project" value="TreeGrafter"/>
</dbReference>
<comment type="similarity">
    <text evidence="2">Belongs to the SNF2/RAD54 helicase family. SWR1 subfamily.</text>
</comment>
<evidence type="ECO:0000256" key="1">
    <source>
        <dbReference type="ARBA" id="ARBA00004123"/>
    </source>
</evidence>
<keyword evidence="21" id="KW-1185">Reference proteome</keyword>
<dbReference type="GO" id="GO:0000812">
    <property type="term" value="C:Swr1 complex"/>
    <property type="evidence" value="ECO:0007669"/>
    <property type="project" value="TreeGrafter"/>
</dbReference>
<feature type="region of interest" description="Disordered" evidence="16">
    <location>
        <begin position="1"/>
        <end position="288"/>
    </location>
</feature>
<dbReference type="InterPro" id="IPR001650">
    <property type="entry name" value="Helicase_C-like"/>
</dbReference>
<feature type="domain" description="Helicase C-terminal" evidence="18">
    <location>
        <begin position="1355"/>
        <end position="1505"/>
    </location>
</feature>
<keyword evidence="8" id="KW-0067">ATP-binding</keyword>
<keyword evidence="12" id="KW-0010">Activator</keyword>
<evidence type="ECO:0000256" key="16">
    <source>
        <dbReference type="SAM" id="MobiDB-lite"/>
    </source>
</evidence>
<comment type="subunit">
    <text evidence="3">Component of the SWR1 chromatin-remodeling complex.</text>
</comment>
<dbReference type="PROSITE" id="PS00690">
    <property type="entry name" value="DEAH_ATP_HELICASE"/>
    <property type="match status" value="1"/>
</dbReference>
<feature type="compositionally biased region" description="Low complexity" evidence="16">
    <location>
        <begin position="43"/>
        <end position="57"/>
    </location>
</feature>
<dbReference type="CDD" id="cd18003">
    <property type="entry name" value="DEXQc_SRCAP"/>
    <property type="match status" value="1"/>
</dbReference>
<dbReference type="Proteomes" id="UP000275078">
    <property type="component" value="Unassembled WGS sequence"/>
</dbReference>
<evidence type="ECO:0000259" key="17">
    <source>
        <dbReference type="PROSITE" id="PS51192"/>
    </source>
</evidence>